<dbReference type="EMBL" id="BARV01023200">
    <property type="protein sequence ID" value="GAI28720.1"/>
    <property type="molecule type" value="Genomic_DNA"/>
</dbReference>
<reference evidence="1" key="1">
    <citation type="journal article" date="2014" name="Front. Microbiol.">
        <title>High frequency of phylogenetically diverse reductive dehalogenase-homologous genes in deep subseafloor sedimentary metagenomes.</title>
        <authorList>
            <person name="Kawai M."/>
            <person name="Futagami T."/>
            <person name="Toyoda A."/>
            <person name="Takaki Y."/>
            <person name="Nishi S."/>
            <person name="Hori S."/>
            <person name="Arai W."/>
            <person name="Tsubouchi T."/>
            <person name="Morono Y."/>
            <person name="Uchiyama I."/>
            <person name="Ito T."/>
            <person name="Fujiyama A."/>
            <person name="Inagaki F."/>
            <person name="Takami H."/>
        </authorList>
    </citation>
    <scope>NUCLEOTIDE SEQUENCE</scope>
    <source>
        <strain evidence="1">Expedition CK06-06</strain>
    </source>
</reference>
<proteinExistence type="predicted"/>
<feature type="non-terminal residue" evidence="1">
    <location>
        <position position="52"/>
    </location>
</feature>
<dbReference type="InterPro" id="IPR017850">
    <property type="entry name" value="Alkaline_phosphatase_core_sf"/>
</dbReference>
<organism evidence="1">
    <name type="scientific">marine sediment metagenome</name>
    <dbReference type="NCBI Taxonomy" id="412755"/>
    <lineage>
        <taxon>unclassified sequences</taxon>
        <taxon>metagenomes</taxon>
        <taxon>ecological metagenomes</taxon>
    </lineage>
</organism>
<name>X1NPI3_9ZZZZ</name>
<accession>X1NPI3</accession>
<dbReference type="SUPFAM" id="SSF53649">
    <property type="entry name" value="Alkaline phosphatase-like"/>
    <property type="match status" value="1"/>
</dbReference>
<evidence type="ECO:0000313" key="1">
    <source>
        <dbReference type="EMBL" id="GAI28720.1"/>
    </source>
</evidence>
<dbReference type="Gene3D" id="3.40.720.10">
    <property type="entry name" value="Alkaline Phosphatase, subunit A"/>
    <property type="match status" value="1"/>
</dbReference>
<comment type="caution">
    <text evidence="1">The sequence shown here is derived from an EMBL/GenBank/DDBJ whole genome shotgun (WGS) entry which is preliminary data.</text>
</comment>
<sequence length="52" mass="5975">MFCSLGPRREYQIVEDEGNGKTVTDSRPNIILIITDQQRYDTISAHGFPYLD</sequence>
<gene>
    <name evidence="1" type="ORF">S06H3_38106</name>
</gene>
<protein>
    <recommendedName>
        <fullName evidence="2">Sulfatase N-terminal domain-containing protein</fullName>
    </recommendedName>
</protein>
<evidence type="ECO:0008006" key="2">
    <source>
        <dbReference type="Google" id="ProtNLM"/>
    </source>
</evidence>
<dbReference type="AlphaFoldDB" id="X1NPI3"/>